<accession>A0A8X6LAB6</accession>
<dbReference type="GO" id="GO:0005739">
    <property type="term" value="C:mitochondrion"/>
    <property type="evidence" value="ECO:0007669"/>
    <property type="project" value="TreeGrafter"/>
</dbReference>
<gene>
    <name evidence="5" type="primary">ZADH2</name>
    <name evidence="5" type="ORF">TNCT_708341</name>
</gene>
<dbReference type="InterPro" id="IPR002364">
    <property type="entry name" value="Quin_OxRdtase/zeta-crystal_CS"/>
</dbReference>
<dbReference type="InterPro" id="IPR013149">
    <property type="entry name" value="ADH-like_C"/>
</dbReference>
<reference evidence="5" key="1">
    <citation type="submission" date="2020-07" db="EMBL/GenBank/DDBJ databases">
        <title>Multicomponent nature underlies the extraordinary mechanical properties of spider dragline silk.</title>
        <authorList>
            <person name="Kono N."/>
            <person name="Nakamura H."/>
            <person name="Mori M."/>
            <person name="Yoshida Y."/>
            <person name="Ohtoshi R."/>
            <person name="Malay A.D."/>
            <person name="Moran D.A.P."/>
            <person name="Tomita M."/>
            <person name="Numata K."/>
            <person name="Arakawa K."/>
        </authorList>
    </citation>
    <scope>NUCLEOTIDE SEQUENCE</scope>
</reference>
<evidence type="ECO:0000313" key="6">
    <source>
        <dbReference type="Proteomes" id="UP000887116"/>
    </source>
</evidence>
<dbReference type="InterPro" id="IPR011032">
    <property type="entry name" value="GroES-like_sf"/>
</dbReference>
<dbReference type="EMBL" id="BMAO01035256">
    <property type="protein sequence ID" value="GFR02350.1"/>
    <property type="molecule type" value="Genomic_DNA"/>
</dbReference>
<dbReference type="InterPro" id="IPR013154">
    <property type="entry name" value="ADH-like_N"/>
</dbReference>
<dbReference type="SMART" id="SM00829">
    <property type="entry name" value="PKS_ER"/>
    <property type="match status" value="1"/>
</dbReference>
<keyword evidence="3" id="KW-0560">Oxidoreductase</keyword>
<dbReference type="FunFam" id="3.40.50.720:FF:000121">
    <property type="entry name" value="Prostaglandin reductase 2"/>
    <property type="match status" value="1"/>
</dbReference>
<evidence type="ECO:0000259" key="4">
    <source>
        <dbReference type="SMART" id="SM00829"/>
    </source>
</evidence>
<evidence type="ECO:0000256" key="1">
    <source>
        <dbReference type="ARBA" id="ARBA00010371"/>
    </source>
</evidence>
<proteinExistence type="inferred from homology"/>
<dbReference type="InterPro" id="IPR051397">
    <property type="entry name" value="Zn-ADH-like_protein"/>
</dbReference>
<dbReference type="SUPFAM" id="SSF50129">
    <property type="entry name" value="GroES-like"/>
    <property type="match status" value="1"/>
</dbReference>
<dbReference type="InterPro" id="IPR036291">
    <property type="entry name" value="NAD(P)-bd_dom_sf"/>
</dbReference>
<keyword evidence="6" id="KW-1185">Reference proteome</keyword>
<dbReference type="Proteomes" id="UP000887116">
    <property type="component" value="Unassembled WGS sequence"/>
</dbReference>
<dbReference type="Pfam" id="PF00107">
    <property type="entry name" value="ADH_zinc_N"/>
    <property type="match status" value="1"/>
</dbReference>
<name>A0A8X6LAB6_TRICU</name>
<dbReference type="GO" id="GO:0008270">
    <property type="term" value="F:zinc ion binding"/>
    <property type="evidence" value="ECO:0007669"/>
    <property type="project" value="InterPro"/>
</dbReference>
<dbReference type="GO" id="GO:0047522">
    <property type="term" value="F:15-oxoprostaglandin 13-reductase [NAD(P)+] activity"/>
    <property type="evidence" value="ECO:0007669"/>
    <property type="project" value="UniProtKB-EC"/>
</dbReference>
<dbReference type="Pfam" id="PF08240">
    <property type="entry name" value="ADH_N"/>
    <property type="match status" value="1"/>
</dbReference>
<comment type="caution">
    <text evidence="5">The sequence shown here is derived from an EMBL/GenBank/DDBJ whole genome shotgun (WGS) entry which is preliminary data.</text>
</comment>
<dbReference type="PROSITE" id="PS01162">
    <property type="entry name" value="QOR_ZETA_CRYSTAL"/>
    <property type="match status" value="1"/>
</dbReference>
<evidence type="ECO:0000313" key="5">
    <source>
        <dbReference type="EMBL" id="GFR02350.1"/>
    </source>
</evidence>
<dbReference type="Gene3D" id="3.90.180.10">
    <property type="entry name" value="Medium-chain alcohol dehydrogenases, catalytic domain"/>
    <property type="match status" value="1"/>
</dbReference>
<dbReference type="EC" id="1.3.1.48" evidence="2"/>
<dbReference type="InterPro" id="IPR020843">
    <property type="entry name" value="ER"/>
</dbReference>
<dbReference type="PANTHER" id="PTHR43677">
    <property type="entry name" value="SHORT-CHAIN DEHYDROGENASE/REDUCTASE"/>
    <property type="match status" value="1"/>
</dbReference>
<dbReference type="PANTHER" id="PTHR43677:SF3">
    <property type="entry name" value="PROSTAGLANDIN REDUCTASE 3"/>
    <property type="match status" value="1"/>
</dbReference>
<organism evidence="5 6">
    <name type="scientific">Trichonephila clavata</name>
    <name type="common">Joro spider</name>
    <name type="synonym">Nephila clavata</name>
    <dbReference type="NCBI Taxonomy" id="2740835"/>
    <lineage>
        <taxon>Eukaryota</taxon>
        <taxon>Metazoa</taxon>
        <taxon>Ecdysozoa</taxon>
        <taxon>Arthropoda</taxon>
        <taxon>Chelicerata</taxon>
        <taxon>Arachnida</taxon>
        <taxon>Araneae</taxon>
        <taxon>Araneomorphae</taxon>
        <taxon>Entelegynae</taxon>
        <taxon>Araneoidea</taxon>
        <taxon>Nephilidae</taxon>
        <taxon>Trichonephila</taxon>
    </lineage>
</organism>
<dbReference type="Gene3D" id="3.40.50.720">
    <property type="entry name" value="NAD(P)-binding Rossmann-like Domain"/>
    <property type="match status" value="1"/>
</dbReference>
<comment type="similarity">
    <text evidence="1">Belongs to the zinc-containing alcohol dehydrogenase family. Quinone oxidoreductase subfamily.</text>
</comment>
<dbReference type="OrthoDB" id="6415573at2759"/>
<evidence type="ECO:0000256" key="2">
    <source>
        <dbReference type="ARBA" id="ARBA00011981"/>
    </source>
</evidence>
<evidence type="ECO:0000256" key="3">
    <source>
        <dbReference type="ARBA" id="ARBA00023002"/>
    </source>
</evidence>
<protein>
    <recommendedName>
        <fullName evidence="2">15-oxoprostaglandin 13-reductase</fullName>
        <ecNumber evidence="2">1.3.1.48</ecNumber>
    </recommendedName>
</protein>
<feature type="domain" description="Enoyl reductase (ER)" evidence="4">
    <location>
        <begin position="22"/>
        <end position="340"/>
    </location>
</feature>
<dbReference type="AlphaFoldDB" id="A0A8X6LAB6"/>
<sequence length="342" mass="37350">MNFAFPISFRKLVVRKLTPIFKDAVEIVQQIVVPPRGREVLIKNKFLGINASDINASAGRYFGDSLSLPFDIGFEGIGEIVAVGNKVSELKHGQQVMHMKFGAFSEYVYVPEEEVIPIASSDRSLLPLLVSGTTASLSLDKCGMILPGEKVLVTAAAGGAGHIAVQWAKNAGCHVIGTCSSQDKVKFLKSLGCDRPINYKEESLTNVLRTEYPDGINVIWESVGGEIFNTLFKHLAVKGRMIIIGAISQYSNETFGEDITKGLSTKLLLRSSTMSGFFLPHFTNDIPHYLSIMVRLLHEQNLKPHVDDGSSLGKPFTGLEDIIRAVEYLHSGKSKGKVVVSL</sequence>
<dbReference type="SUPFAM" id="SSF51735">
    <property type="entry name" value="NAD(P)-binding Rossmann-fold domains"/>
    <property type="match status" value="1"/>
</dbReference>